<dbReference type="SUPFAM" id="SSF53335">
    <property type="entry name" value="S-adenosyl-L-methionine-dependent methyltransferases"/>
    <property type="match status" value="1"/>
</dbReference>
<keyword evidence="1" id="KW-0489">Methyltransferase</keyword>
<dbReference type="Proteomes" id="UP000501452">
    <property type="component" value="Chromosome"/>
</dbReference>
<evidence type="ECO:0000313" key="1">
    <source>
        <dbReference type="EMBL" id="QIN82312.1"/>
    </source>
</evidence>
<evidence type="ECO:0000313" key="2">
    <source>
        <dbReference type="Proteomes" id="UP000501452"/>
    </source>
</evidence>
<dbReference type="CDD" id="cd02440">
    <property type="entry name" value="AdoMet_MTases"/>
    <property type="match status" value="1"/>
</dbReference>
<dbReference type="GO" id="GO:0008168">
    <property type="term" value="F:methyltransferase activity"/>
    <property type="evidence" value="ECO:0007669"/>
    <property type="project" value="UniProtKB-KW"/>
</dbReference>
<dbReference type="GO" id="GO:0032259">
    <property type="term" value="P:methylation"/>
    <property type="evidence" value="ECO:0007669"/>
    <property type="project" value="UniProtKB-KW"/>
</dbReference>
<dbReference type="AlphaFoldDB" id="A0A6G8Q786"/>
<sequence length="219" mass="23812">MKAHLKGRTDLAESTVEVGERRYRITHPSVADALIDEREFDEDDRLPYWAEIWPSAIALARRLSGDDLAGRRTIELGCGVGLATVAAMEGGASVLATDYYEAALDFTRHNARTNVGSSPATSLLDWRAPDVGDHGPFDLVFAADVLYEEGSARALAGLVPGLLKPGGEALFADPGRRWEPLFRELMGEAGFSFETEEATVDVEGQERDVTVLLHRVRGG</sequence>
<dbReference type="InterPro" id="IPR019410">
    <property type="entry name" value="Methyltransf_16"/>
</dbReference>
<dbReference type="KEGG" id="rub:GBA63_06350"/>
<protein>
    <submittedName>
        <fullName evidence="1">Methyltransferase domain-containing protein</fullName>
    </submittedName>
</protein>
<dbReference type="Pfam" id="PF10294">
    <property type="entry name" value="Methyltransf_16"/>
    <property type="match status" value="1"/>
</dbReference>
<reference evidence="1 2" key="1">
    <citation type="submission" date="2019-10" db="EMBL/GenBank/DDBJ databases">
        <title>Rubrobacter sp nov SCSIO 52090 isolated from a deep-sea sediment in the South China Sea.</title>
        <authorList>
            <person name="Chen R.W."/>
        </authorList>
    </citation>
    <scope>NUCLEOTIDE SEQUENCE [LARGE SCALE GENOMIC DNA]</scope>
    <source>
        <strain evidence="1 2">SCSIO 52909</strain>
    </source>
</reference>
<accession>A0A6G8Q786</accession>
<name>A0A6G8Q786_9ACTN</name>
<proteinExistence type="predicted"/>
<dbReference type="Gene3D" id="3.40.50.150">
    <property type="entry name" value="Vaccinia Virus protein VP39"/>
    <property type="match status" value="1"/>
</dbReference>
<dbReference type="PANTHER" id="PTHR14614:SF132">
    <property type="entry name" value="PROTEIN-LYSINE METHYLTRANSFERASE C42C1.13"/>
    <property type="match status" value="1"/>
</dbReference>
<dbReference type="InterPro" id="IPR029063">
    <property type="entry name" value="SAM-dependent_MTases_sf"/>
</dbReference>
<keyword evidence="2" id="KW-1185">Reference proteome</keyword>
<dbReference type="PANTHER" id="PTHR14614">
    <property type="entry name" value="HEPATOCELLULAR CARCINOMA-ASSOCIATED ANTIGEN"/>
    <property type="match status" value="1"/>
</dbReference>
<gene>
    <name evidence="1" type="ORF">GBA63_06350</name>
</gene>
<dbReference type="EMBL" id="CP045119">
    <property type="protein sequence ID" value="QIN82312.1"/>
    <property type="molecule type" value="Genomic_DNA"/>
</dbReference>
<organism evidence="1 2">
    <name type="scientific">Rubrobacter tropicus</name>
    <dbReference type="NCBI Taxonomy" id="2653851"/>
    <lineage>
        <taxon>Bacteria</taxon>
        <taxon>Bacillati</taxon>
        <taxon>Actinomycetota</taxon>
        <taxon>Rubrobacteria</taxon>
        <taxon>Rubrobacterales</taxon>
        <taxon>Rubrobacteraceae</taxon>
        <taxon>Rubrobacter</taxon>
    </lineage>
</organism>
<keyword evidence="1" id="KW-0808">Transferase</keyword>